<keyword evidence="1" id="KW-1133">Transmembrane helix</keyword>
<dbReference type="Proteomes" id="UP000236642">
    <property type="component" value="Unassembled WGS sequence"/>
</dbReference>
<evidence type="ECO:0000313" key="3">
    <source>
        <dbReference type="Proteomes" id="UP000236642"/>
    </source>
</evidence>
<feature type="transmembrane region" description="Helical" evidence="1">
    <location>
        <begin position="40"/>
        <end position="58"/>
    </location>
</feature>
<evidence type="ECO:0000256" key="1">
    <source>
        <dbReference type="SAM" id="Phobius"/>
    </source>
</evidence>
<proteinExistence type="predicted"/>
<accession>A0A2H5Y5R2</accession>
<keyword evidence="1" id="KW-0812">Transmembrane</keyword>
<sequence>MDALARSLGPVFVAGFALQQLLELIDPWLDSVLGGRKRSIYAGIALAYGGILVIFTPIRALRPFGVEVDWIDMVLTALFISGGTKGINDLLKWLGYQKEQAKARLSPEQIRRV</sequence>
<protein>
    <recommendedName>
        <fullName evidence="4">Holin</fullName>
    </recommendedName>
</protein>
<reference evidence="3" key="1">
    <citation type="submission" date="2017-09" db="EMBL/GenBank/DDBJ databases">
        <title>Metaegenomics of thermophilic ammonia-oxidizing enrichment culture.</title>
        <authorList>
            <person name="Kato S."/>
            <person name="Suzuki K."/>
        </authorList>
    </citation>
    <scope>NUCLEOTIDE SEQUENCE [LARGE SCALE GENOMIC DNA]</scope>
</reference>
<name>A0A2H5Y5R2_9CHLR</name>
<keyword evidence="1" id="KW-0472">Membrane</keyword>
<comment type="caution">
    <text evidence="2">The sequence shown here is derived from an EMBL/GenBank/DDBJ whole genome shotgun (WGS) entry which is preliminary data.</text>
</comment>
<organism evidence="2 3">
    <name type="scientific">Candidatus Thermoflexus japonica</name>
    <dbReference type="NCBI Taxonomy" id="2035417"/>
    <lineage>
        <taxon>Bacteria</taxon>
        <taxon>Bacillati</taxon>
        <taxon>Chloroflexota</taxon>
        <taxon>Thermoflexia</taxon>
        <taxon>Thermoflexales</taxon>
        <taxon>Thermoflexaceae</taxon>
        <taxon>Thermoflexus</taxon>
    </lineage>
</organism>
<evidence type="ECO:0000313" key="2">
    <source>
        <dbReference type="EMBL" id="GBD08732.1"/>
    </source>
</evidence>
<gene>
    <name evidence="2" type="ORF">HRbin22_00973</name>
</gene>
<dbReference type="AlphaFoldDB" id="A0A2H5Y5R2"/>
<dbReference type="EMBL" id="BEHY01000016">
    <property type="protein sequence ID" value="GBD08732.1"/>
    <property type="molecule type" value="Genomic_DNA"/>
</dbReference>
<evidence type="ECO:0008006" key="4">
    <source>
        <dbReference type="Google" id="ProtNLM"/>
    </source>
</evidence>